<dbReference type="EMBL" id="JBHSEI010000008">
    <property type="protein sequence ID" value="MFC4639002.1"/>
    <property type="molecule type" value="Genomic_DNA"/>
</dbReference>
<dbReference type="InterPro" id="IPR004360">
    <property type="entry name" value="Glyas_Fos-R_dOase_dom"/>
</dbReference>
<evidence type="ECO:0000313" key="2">
    <source>
        <dbReference type="EMBL" id="MFC4639002.1"/>
    </source>
</evidence>
<keyword evidence="3" id="KW-1185">Reference proteome</keyword>
<dbReference type="RefSeq" id="WP_380062005.1">
    <property type="nucleotide sequence ID" value="NZ_JBHSEI010000008.1"/>
</dbReference>
<organism evidence="2 3">
    <name type="scientific">Deinococcus hohokamensis</name>
    <dbReference type="NCBI Taxonomy" id="309883"/>
    <lineage>
        <taxon>Bacteria</taxon>
        <taxon>Thermotogati</taxon>
        <taxon>Deinococcota</taxon>
        <taxon>Deinococci</taxon>
        <taxon>Deinococcales</taxon>
        <taxon>Deinococcaceae</taxon>
        <taxon>Deinococcus</taxon>
    </lineage>
</organism>
<proteinExistence type="predicted"/>
<feature type="domain" description="VOC" evidence="1">
    <location>
        <begin position="2"/>
        <end position="117"/>
    </location>
</feature>
<protein>
    <submittedName>
        <fullName evidence="2">VOC family protein</fullName>
    </submittedName>
</protein>
<name>A0ABV9I9K0_9DEIO</name>
<dbReference type="Pfam" id="PF00903">
    <property type="entry name" value="Glyoxalase"/>
    <property type="match status" value="1"/>
</dbReference>
<dbReference type="InterPro" id="IPR037523">
    <property type="entry name" value="VOC_core"/>
</dbReference>
<dbReference type="SUPFAM" id="SSF54593">
    <property type="entry name" value="Glyoxalase/Bleomycin resistance protein/Dihydroxybiphenyl dioxygenase"/>
    <property type="match status" value="1"/>
</dbReference>
<comment type="caution">
    <text evidence="2">The sequence shown here is derived from an EMBL/GenBank/DDBJ whole genome shotgun (WGS) entry which is preliminary data.</text>
</comment>
<dbReference type="Proteomes" id="UP001595952">
    <property type="component" value="Unassembled WGS sequence"/>
</dbReference>
<reference evidence="3" key="1">
    <citation type="journal article" date="2019" name="Int. J. Syst. Evol. Microbiol.">
        <title>The Global Catalogue of Microorganisms (GCM) 10K type strain sequencing project: providing services to taxonomists for standard genome sequencing and annotation.</title>
        <authorList>
            <consortium name="The Broad Institute Genomics Platform"/>
            <consortium name="The Broad Institute Genome Sequencing Center for Infectious Disease"/>
            <person name="Wu L."/>
            <person name="Ma J."/>
        </authorList>
    </citation>
    <scope>NUCLEOTIDE SEQUENCE [LARGE SCALE GENOMIC DNA]</scope>
    <source>
        <strain evidence="3">CCUG 55995</strain>
    </source>
</reference>
<dbReference type="PROSITE" id="PS51819">
    <property type="entry name" value="VOC"/>
    <property type="match status" value="1"/>
</dbReference>
<evidence type="ECO:0000259" key="1">
    <source>
        <dbReference type="PROSITE" id="PS51819"/>
    </source>
</evidence>
<evidence type="ECO:0000313" key="3">
    <source>
        <dbReference type="Proteomes" id="UP001595952"/>
    </source>
</evidence>
<gene>
    <name evidence="2" type="ORF">ACFO0D_11705</name>
</gene>
<dbReference type="Gene3D" id="3.10.180.10">
    <property type="entry name" value="2,3-Dihydroxybiphenyl 1,2-Dioxygenase, domain 1"/>
    <property type="match status" value="1"/>
</dbReference>
<dbReference type="InterPro" id="IPR029068">
    <property type="entry name" value="Glyas_Bleomycin-R_OHBP_Dase"/>
</dbReference>
<accession>A0ABV9I9K0</accession>
<sequence length="227" mass="24730">MHLRHLTLPTREFAAQRAFYTRTLGLSPCHEGPGTLSVQTGTSRLTLQHDDSTPGYLHLAWDIPAPQLDAAEAWLRARVPLLADEEGHTRFPPAEEWNTTSLYFEDPAGNILEFVARHDQRSPASGAFGPHSLRRLSELGLVVPDVARAAGQLEQHFGLRAFNGQSPTFTPVGGHDGMLIVVPEGRGWFPVRRPAVPAPFALNFDHAGHTQVLTHQTLGAPAPGVTP</sequence>